<gene>
    <name evidence="1" type="ORF">ABT39_MTgene1340</name>
</gene>
<keyword evidence="1" id="KW-0496">Mitochondrion</keyword>
<geneLocation type="mitochondrion" evidence="1"/>
<dbReference type="EMBL" id="LKAM01000010">
    <property type="protein sequence ID" value="KUM46660.1"/>
    <property type="molecule type" value="Genomic_DNA"/>
</dbReference>
<sequence>MPRNYINRENALFVDDILAGDYSELSTAKGFQLLIGRRGGLLTYRSYGKGLLRYEKACYATGRRGKAACLGYAKGWVSATRDLTFPSRNYLRLGSTSSVITYIKNTWEILLQRLDYLYMSASLIACLDKDIRGFVRKTPFLCGCFGWKVSKNTGLER</sequence>
<comment type="caution">
    <text evidence="1">The sequence shown here is derived from an EMBL/GenBank/DDBJ whole genome shotgun (WGS) entry which is preliminary data.</text>
</comment>
<protein>
    <submittedName>
        <fullName evidence="1">Uncharacterized protein</fullName>
    </submittedName>
</protein>
<accession>A0A101LWK6</accession>
<name>A0A101LWK6_PICGL</name>
<reference evidence="1" key="1">
    <citation type="journal article" date="2015" name="Genome Biol. Evol.">
        <title>Organellar Genomes of White Spruce (Picea glauca): Assembly and Annotation.</title>
        <authorList>
            <person name="Jackman S.D."/>
            <person name="Warren R.L."/>
            <person name="Gibb E.A."/>
            <person name="Vandervalk B.P."/>
            <person name="Mohamadi H."/>
            <person name="Chu J."/>
            <person name="Raymond A."/>
            <person name="Pleasance S."/>
            <person name="Coope R."/>
            <person name="Wildung M.R."/>
            <person name="Ritland C.E."/>
            <person name="Bousquet J."/>
            <person name="Jones S.J."/>
            <person name="Bohlmann J."/>
            <person name="Birol I."/>
        </authorList>
    </citation>
    <scope>NUCLEOTIDE SEQUENCE [LARGE SCALE GENOMIC DNA]</scope>
    <source>
        <tissue evidence="1">Flushing bud</tissue>
    </source>
</reference>
<organism evidence="1">
    <name type="scientific">Picea glauca</name>
    <name type="common">White spruce</name>
    <name type="synonym">Pinus glauca</name>
    <dbReference type="NCBI Taxonomy" id="3330"/>
    <lineage>
        <taxon>Eukaryota</taxon>
        <taxon>Viridiplantae</taxon>
        <taxon>Streptophyta</taxon>
        <taxon>Embryophyta</taxon>
        <taxon>Tracheophyta</taxon>
        <taxon>Spermatophyta</taxon>
        <taxon>Pinopsida</taxon>
        <taxon>Pinidae</taxon>
        <taxon>Conifers I</taxon>
        <taxon>Pinales</taxon>
        <taxon>Pinaceae</taxon>
        <taxon>Picea</taxon>
    </lineage>
</organism>
<proteinExistence type="predicted"/>
<dbReference type="AlphaFoldDB" id="A0A101LWK6"/>
<evidence type="ECO:0000313" key="1">
    <source>
        <dbReference type="EMBL" id="KUM46660.1"/>
    </source>
</evidence>